<dbReference type="RefSeq" id="WP_181778182.1">
    <property type="nucleotide sequence ID" value="NZ_QNRJ01000012.1"/>
</dbReference>
<sequence length="53" mass="5702">MKLRISTLANDEKVAPTKPSDSTSDIRKSSKTTAQSLAGEMEKSLLSTSYAVQ</sequence>
<proteinExistence type="predicted"/>
<dbReference type="AlphaFoldDB" id="A0A366EK70"/>
<comment type="caution">
    <text evidence="2">The sequence shown here is derived from an EMBL/GenBank/DDBJ whole genome shotgun (WGS) entry which is preliminary data.</text>
</comment>
<name>A0A366EK70_9BACI</name>
<organism evidence="2 3">
    <name type="scientific">Rossellomorea aquimaris</name>
    <dbReference type="NCBI Taxonomy" id="189382"/>
    <lineage>
        <taxon>Bacteria</taxon>
        <taxon>Bacillati</taxon>
        <taxon>Bacillota</taxon>
        <taxon>Bacilli</taxon>
        <taxon>Bacillales</taxon>
        <taxon>Bacillaceae</taxon>
        <taxon>Rossellomorea</taxon>
    </lineage>
</organism>
<accession>A0A366EK70</accession>
<evidence type="ECO:0000256" key="1">
    <source>
        <dbReference type="SAM" id="MobiDB-lite"/>
    </source>
</evidence>
<dbReference type="Proteomes" id="UP000252118">
    <property type="component" value="Unassembled WGS sequence"/>
</dbReference>
<evidence type="ECO:0000313" key="2">
    <source>
        <dbReference type="EMBL" id="RBP02793.1"/>
    </source>
</evidence>
<feature type="region of interest" description="Disordered" evidence="1">
    <location>
        <begin position="1"/>
        <end position="53"/>
    </location>
</feature>
<dbReference type="EMBL" id="QNRJ01000012">
    <property type="protein sequence ID" value="RBP02793.1"/>
    <property type="molecule type" value="Genomic_DNA"/>
</dbReference>
<evidence type="ECO:0000313" key="3">
    <source>
        <dbReference type="Proteomes" id="UP000252118"/>
    </source>
</evidence>
<protein>
    <submittedName>
        <fullName evidence="2">Uncharacterized protein</fullName>
    </submittedName>
</protein>
<reference evidence="2 3" key="1">
    <citation type="submission" date="2018-06" db="EMBL/GenBank/DDBJ databases">
        <title>Freshwater and sediment microbial communities from various areas in North America, analyzing microbe dynamics in response to fracking.</title>
        <authorList>
            <person name="Lamendella R."/>
        </authorList>
    </citation>
    <scope>NUCLEOTIDE SEQUENCE [LARGE SCALE GENOMIC DNA]</scope>
    <source>
        <strain evidence="2 3">97B</strain>
    </source>
</reference>
<gene>
    <name evidence="2" type="ORF">DET59_11280</name>
</gene>